<dbReference type="PATRIC" id="fig|1310630.3.peg.1862"/>
<dbReference type="AlphaFoldDB" id="A0A009SEP6"/>
<dbReference type="EMBL" id="JEXJ01000025">
    <property type="protein sequence ID" value="EXC51476.1"/>
    <property type="molecule type" value="Genomic_DNA"/>
</dbReference>
<proteinExistence type="predicted"/>
<evidence type="ECO:0000256" key="1">
    <source>
        <dbReference type="ARBA" id="ARBA00022603"/>
    </source>
</evidence>
<dbReference type="GO" id="GO:0008168">
    <property type="term" value="F:methyltransferase activity"/>
    <property type="evidence" value="ECO:0007669"/>
    <property type="project" value="UniProtKB-KW"/>
</dbReference>
<evidence type="ECO:0000313" key="4">
    <source>
        <dbReference type="EMBL" id="EXC51476.1"/>
    </source>
</evidence>
<dbReference type="GO" id="GO:0032259">
    <property type="term" value="P:methylation"/>
    <property type="evidence" value="ECO:0007669"/>
    <property type="project" value="UniProtKB-KW"/>
</dbReference>
<evidence type="ECO:0000259" key="3">
    <source>
        <dbReference type="Pfam" id="PF13649"/>
    </source>
</evidence>
<dbReference type="InterPro" id="IPR029063">
    <property type="entry name" value="SAM-dependent_MTases_sf"/>
</dbReference>
<dbReference type="Proteomes" id="UP000020735">
    <property type="component" value="Unassembled WGS sequence"/>
</dbReference>
<dbReference type="CDD" id="cd02440">
    <property type="entry name" value="AdoMet_MTases"/>
    <property type="match status" value="1"/>
</dbReference>
<gene>
    <name evidence="4" type="ORF">J529_1905</name>
</gene>
<accession>A0A009SEP6</accession>
<dbReference type="RefSeq" id="WP_032068287.1">
    <property type="nucleotide sequence ID" value="NZ_JEXJ01000025.1"/>
</dbReference>
<protein>
    <submittedName>
        <fullName evidence="4">Methyltransferase domain protein</fullName>
    </submittedName>
</protein>
<sequence length="195" mass="22685">MKTIDYYNKHAEEFTASTFEVDMESLYQPFLVELQEGARILDVGCGSGRDTLAFKNKGYQVDAIDYSEELVKKATQLTGIPARLQSFYEIDADQAYDGIWACASLLHCERSRLVEVLQNMLRALKPHGVIYMSFKHGDLDREKDGRHFTDLNEHQAEELLNQFKNISLVQRWITIDKRPDRTEKWLNIILKKHDQ</sequence>
<dbReference type="Gene3D" id="3.40.50.150">
    <property type="entry name" value="Vaccinia Virus protein VP39"/>
    <property type="match status" value="1"/>
</dbReference>
<dbReference type="SUPFAM" id="SSF53335">
    <property type="entry name" value="S-adenosyl-L-methionine-dependent methyltransferases"/>
    <property type="match status" value="1"/>
</dbReference>
<dbReference type="InterPro" id="IPR041698">
    <property type="entry name" value="Methyltransf_25"/>
</dbReference>
<reference evidence="4 5" key="1">
    <citation type="submission" date="2014-02" db="EMBL/GenBank/DDBJ databases">
        <title>Comparative genomics and transcriptomics to identify genetic mechanisms underlying the emergence of carbapenem resistant Acinetobacter baumannii (CRAb).</title>
        <authorList>
            <person name="Harris A.D."/>
            <person name="Johnson K.J."/>
            <person name="George J."/>
            <person name="Shefchek K."/>
            <person name="Daugherty S.C."/>
            <person name="Parankush S."/>
            <person name="Sadzewicz L."/>
            <person name="Tallon L."/>
            <person name="Sengamalay N."/>
            <person name="Hazen T.H."/>
            <person name="Rasko D.A."/>
        </authorList>
    </citation>
    <scope>NUCLEOTIDE SEQUENCE [LARGE SCALE GENOMIC DNA]</scope>
    <source>
        <strain evidence="4 5">99063</strain>
    </source>
</reference>
<keyword evidence="2 4" id="KW-0808">Transferase</keyword>
<dbReference type="PANTHER" id="PTHR43861">
    <property type="entry name" value="TRANS-ACONITATE 2-METHYLTRANSFERASE-RELATED"/>
    <property type="match status" value="1"/>
</dbReference>
<name>A0A009SEP6_ACIBA</name>
<comment type="caution">
    <text evidence="4">The sequence shown here is derived from an EMBL/GenBank/DDBJ whole genome shotgun (WGS) entry which is preliminary data.</text>
</comment>
<dbReference type="PANTHER" id="PTHR43861:SF1">
    <property type="entry name" value="TRANS-ACONITATE 2-METHYLTRANSFERASE"/>
    <property type="match status" value="1"/>
</dbReference>
<evidence type="ECO:0000313" key="5">
    <source>
        <dbReference type="Proteomes" id="UP000020735"/>
    </source>
</evidence>
<evidence type="ECO:0000256" key="2">
    <source>
        <dbReference type="ARBA" id="ARBA00022679"/>
    </source>
</evidence>
<dbReference type="Pfam" id="PF13649">
    <property type="entry name" value="Methyltransf_25"/>
    <property type="match status" value="1"/>
</dbReference>
<feature type="domain" description="Methyltransferase" evidence="3">
    <location>
        <begin position="40"/>
        <end position="128"/>
    </location>
</feature>
<organism evidence="4 5">
    <name type="scientific">Acinetobacter baumannii 99063</name>
    <dbReference type="NCBI Taxonomy" id="1310630"/>
    <lineage>
        <taxon>Bacteria</taxon>
        <taxon>Pseudomonadati</taxon>
        <taxon>Pseudomonadota</taxon>
        <taxon>Gammaproteobacteria</taxon>
        <taxon>Moraxellales</taxon>
        <taxon>Moraxellaceae</taxon>
        <taxon>Acinetobacter</taxon>
        <taxon>Acinetobacter calcoaceticus/baumannii complex</taxon>
    </lineage>
</organism>
<keyword evidence="1 4" id="KW-0489">Methyltransferase</keyword>